<evidence type="ECO:0000256" key="7">
    <source>
        <dbReference type="ARBA" id="ARBA00023224"/>
    </source>
</evidence>
<evidence type="ECO:0000256" key="9">
    <source>
        <dbReference type="SAM" id="Phobius"/>
    </source>
</evidence>
<feature type="transmembrane region" description="Helical" evidence="9">
    <location>
        <begin position="146"/>
        <end position="168"/>
    </location>
</feature>
<dbReference type="RefSeq" id="XP_015263232.1">
    <property type="nucleotide sequence ID" value="XM_015407746.1"/>
</dbReference>
<feature type="transmembrane region" description="Helical" evidence="9">
    <location>
        <begin position="64"/>
        <end position="82"/>
    </location>
</feature>
<evidence type="ECO:0000313" key="12">
    <source>
        <dbReference type="RefSeq" id="XP_015263232.1"/>
    </source>
</evidence>
<dbReference type="CDD" id="cd15211">
    <property type="entry name" value="7tmA_GPR88-like"/>
    <property type="match status" value="1"/>
</dbReference>
<gene>
    <name evidence="12" type="primary">GPR88</name>
</gene>
<comment type="subcellular location">
    <subcellularLocation>
        <location evidence="1">Membrane</location>
        <topology evidence="1">Multi-pass membrane protein</topology>
    </subcellularLocation>
</comment>
<proteinExistence type="predicted"/>
<keyword evidence="11" id="KW-1185">Reference proteome</keyword>
<feature type="region of interest" description="Disordered" evidence="8">
    <location>
        <begin position="337"/>
        <end position="360"/>
    </location>
</feature>
<keyword evidence="7" id="KW-0807">Transducer</keyword>
<dbReference type="PROSITE" id="PS50262">
    <property type="entry name" value="G_PROTEIN_RECEP_F1_2"/>
    <property type="match status" value="1"/>
</dbReference>
<keyword evidence="6 12" id="KW-0675">Receptor</keyword>
<reference evidence="12" key="1">
    <citation type="submission" date="2025-08" db="UniProtKB">
        <authorList>
            <consortium name="RefSeq"/>
        </authorList>
    </citation>
    <scope>IDENTIFICATION</scope>
</reference>
<feature type="domain" description="G-protein coupled receptors family 1 profile" evidence="10">
    <location>
        <begin position="43"/>
        <end position="304"/>
    </location>
</feature>
<evidence type="ECO:0000256" key="2">
    <source>
        <dbReference type="ARBA" id="ARBA00022692"/>
    </source>
</evidence>
<evidence type="ECO:0000256" key="6">
    <source>
        <dbReference type="ARBA" id="ARBA00023170"/>
    </source>
</evidence>
<evidence type="ECO:0000313" key="11">
    <source>
        <dbReference type="Proteomes" id="UP000694871"/>
    </source>
</evidence>
<feature type="transmembrane region" description="Helical" evidence="9">
    <location>
        <begin position="31"/>
        <end position="52"/>
    </location>
</feature>
<dbReference type="GeneID" id="107107443"/>
<evidence type="ECO:0000256" key="1">
    <source>
        <dbReference type="ARBA" id="ARBA00004141"/>
    </source>
</evidence>
<dbReference type="InterPro" id="IPR050125">
    <property type="entry name" value="GPCR_opsins"/>
</dbReference>
<name>A0ABM1JP45_GEKJA</name>
<keyword evidence="4" id="KW-0297">G-protein coupled receptor</keyword>
<accession>A0ABM1JP45</accession>
<evidence type="ECO:0000256" key="8">
    <source>
        <dbReference type="SAM" id="MobiDB-lite"/>
    </source>
</evidence>
<evidence type="ECO:0000259" key="10">
    <source>
        <dbReference type="PROSITE" id="PS50262"/>
    </source>
</evidence>
<feature type="transmembrane region" description="Helical" evidence="9">
    <location>
        <begin position="102"/>
        <end position="125"/>
    </location>
</feature>
<dbReference type="Gene3D" id="1.20.1070.10">
    <property type="entry name" value="Rhodopsin 7-helix transmembrane proteins"/>
    <property type="match status" value="1"/>
</dbReference>
<dbReference type="SUPFAM" id="SSF81321">
    <property type="entry name" value="Family A G protein-coupled receptor-like"/>
    <property type="match status" value="1"/>
</dbReference>
<feature type="transmembrane region" description="Helical" evidence="9">
    <location>
        <begin position="284"/>
        <end position="306"/>
    </location>
</feature>
<dbReference type="InterPro" id="IPR017452">
    <property type="entry name" value="GPCR_Rhodpsn_7TM"/>
</dbReference>
<feature type="transmembrane region" description="Helical" evidence="9">
    <location>
        <begin position="188"/>
        <end position="211"/>
    </location>
</feature>
<evidence type="ECO:0000256" key="3">
    <source>
        <dbReference type="ARBA" id="ARBA00022989"/>
    </source>
</evidence>
<keyword evidence="5 9" id="KW-0472">Membrane</keyword>
<feature type="transmembrane region" description="Helical" evidence="9">
    <location>
        <begin position="252"/>
        <end position="278"/>
    </location>
</feature>
<protein>
    <submittedName>
        <fullName evidence="12">Probable G-protein coupled receptor 88</fullName>
    </submittedName>
</protein>
<keyword evidence="3 9" id="KW-1133">Transmembrane helix</keyword>
<dbReference type="PANTHER" id="PTHR24240">
    <property type="entry name" value="OPSIN"/>
    <property type="match status" value="1"/>
</dbReference>
<sequence>MLNSSSSWSSSSLHLLLCEEDSLSSRISLSLLYVLLAISGTLSNITVIYLVFTFRKLRTTSNAFIVNGCIADLCVCGLWMPQEAVQGLLPPGSATVHSEGYHLLRVGLVGLGLIVSLLSHLMVALNRYVLITKPPITYQAVYQQKHTAWMIGLSWGGALLLALIPFGLQTWHDQPGSRSTTSRSASSYTGLMVALALLSQTVVLLHCYMGIVRRVRGSVKRVSVLNFHLLQQLPFPAASQVPRRTQRRLSSISVLLLCLVFLLATQPLVWISLLGFFFQPIPRGVQLASWLLFCSLSAFNPLLYTWKNEEFRRCMRLVLPGGETAVVAADTLPLPTVSLPPQEPSQQGTKMESMGSLVLQ</sequence>
<dbReference type="Proteomes" id="UP000694871">
    <property type="component" value="Unplaced"/>
</dbReference>
<evidence type="ECO:0000256" key="4">
    <source>
        <dbReference type="ARBA" id="ARBA00023040"/>
    </source>
</evidence>
<dbReference type="Pfam" id="PF00001">
    <property type="entry name" value="7tm_1"/>
    <property type="match status" value="1"/>
</dbReference>
<dbReference type="PRINTS" id="PR00237">
    <property type="entry name" value="GPCRRHODOPSN"/>
</dbReference>
<keyword evidence="2 9" id="KW-0812">Transmembrane</keyword>
<evidence type="ECO:0000256" key="5">
    <source>
        <dbReference type="ARBA" id="ARBA00023136"/>
    </source>
</evidence>
<organism evidence="11 12">
    <name type="scientific">Gekko japonicus</name>
    <name type="common">Schlegel's Japanese gecko</name>
    <dbReference type="NCBI Taxonomy" id="146911"/>
    <lineage>
        <taxon>Eukaryota</taxon>
        <taxon>Metazoa</taxon>
        <taxon>Chordata</taxon>
        <taxon>Craniata</taxon>
        <taxon>Vertebrata</taxon>
        <taxon>Euteleostomi</taxon>
        <taxon>Lepidosauria</taxon>
        <taxon>Squamata</taxon>
        <taxon>Bifurcata</taxon>
        <taxon>Gekkota</taxon>
        <taxon>Gekkonidae</taxon>
        <taxon>Gekkoninae</taxon>
        <taxon>Gekko</taxon>
    </lineage>
</organism>
<dbReference type="InterPro" id="IPR000276">
    <property type="entry name" value="GPCR_Rhodpsn"/>
</dbReference>